<dbReference type="AlphaFoldDB" id="A5BXG0"/>
<proteinExistence type="predicted"/>
<accession>A5BXG0</accession>
<evidence type="ECO:0000313" key="1">
    <source>
        <dbReference type="EMBL" id="CAN79425.1"/>
    </source>
</evidence>
<reference evidence="1" key="1">
    <citation type="journal article" date="2007" name="PLoS ONE">
        <title>The first genome sequence of an elite grapevine cultivar (Pinot noir Vitis vinifera L.): coping with a highly heterozygous genome.</title>
        <authorList>
            <person name="Velasco R."/>
            <person name="Zharkikh A."/>
            <person name="Troggio M."/>
            <person name="Cartwright D.A."/>
            <person name="Cestaro A."/>
            <person name="Pruss D."/>
            <person name="Pindo M."/>
            <person name="FitzGerald L.M."/>
            <person name="Vezzulli S."/>
            <person name="Reid J."/>
            <person name="Malacarne G."/>
            <person name="Iliev D."/>
            <person name="Coppola G."/>
            <person name="Wardell B."/>
            <person name="Micheletti D."/>
            <person name="Macalma T."/>
            <person name="Facci M."/>
            <person name="Mitchell J.T."/>
            <person name="Perazzolli M."/>
            <person name="Eldredge G."/>
            <person name="Gatto P."/>
            <person name="Oyzerski R."/>
            <person name="Moretto M."/>
            <person name="Gutin N."/>
            <person name="Stefanini M."/>
            <person name="Chen Y."/>
            <person name="Segala C."/>
            <person name="Davenport C."/>
            <person name="Dematte L."/>
            <person name="Mraz A."/>
            <person name="Battilana J."/>
            <person name="Stormo K."/>
            <person name="Costa F."/>
            <person name="Tao Q."/>
            <person name="Si-Ammour A."/>
            <person name="Harkins T."/>
            <person name="Lackey A."/>
            <person name="Perbost C."/>
            <person name="Taillon B."/>
            <person name="Stella A."/>
            <person name="Solovyev V."/>
            <person name="Fawcett J.A."/>
            <person name="Sterck L."/>
            <person name="Vandepoele K."/>
            <person name="Grando S.M."/>
            <person name="Toppo S."/>
            <person name="Moser C."/>
            <person name="Lanchbury J."/>
            <person name="Bogden R."/>
            <person name="Skolnick M."/>
            <person name="Sgaramella V."/>
            <person name="Bhatnagar S.K."/>
            <person name="Fontana P."/>
            <person name="Gutin A."/>
            <person name="Van de Peer Y."/>
            <person name="Salamini F."/>
            <person name="Viola R."/>
        </authorList>
    </citation>
    <scope>NUCLEOTIDE SEQUENCE</scope>
</reference>
<dbReference type="EMBL" id="AM474699">
    <property type="protein sequence ID" value="CAN79425.1"/>
    <property type="molecule type" value="Genomic_DNA"/>
</dbReference>
<organism evidence="1">
    <name type="scientific">Vitis vinifera</name>
    <name type="common">Grape</name>
    <dbReference type="NCBI Taxonomy" id="29760"/>
    <lineage>
        <taxon>Eukaryota</taxon>
        <taxon>Viridiplantae</taxon>
        <taxon>Streptophyta</taxon>
        <taxon>Embryophyta</taxon>
        <taxon>Tracheophyta</taxon>
        <taxon>Spermatophyta</taxon>
        <taxon>Magnoliopsida</taxon>
        <taxon>eudicotyledons</taxon>
        <taxon>Gunneridae</taxon>
        <taxon>Pentapetalae</taxon>
        <taxon>rosids</taxon>
        <taxon>Vitales</taxon>
        <taxon>Vitaceae</taxon>
        <taxon>Viteae</taxon>
        <taxon>Vitis</taxon>
    </lineage>
</organism>
<name>A5BXG0_VITVI</name>
<sequence length="125" mass="13136">MGASSIGGGTIGGCGGSGVAAWTRLSLGTLRQDDGDEDLAHRVLAMALRNEGGGLQNGTHVPKGCFVVAKIFTEEGVGFRSRWAFSQRLLGGCEIISQLRAIFVGALFRLRNFTDHGNLLLLSSS</sequence>
<gene>
    <name evidence="1" type="ORF">VITISV_033779</name>
</gene>
<protein>
    <submittedName>
        <fullName evidence="1">Uncharacterized protein</fullName>
    </submittedName>
</protein>